<gene>
    <name evidence="3" type="ORF">D4739_02500</name>
</gene>
<dbReference type="InterPro" id="IPR008984">
    <property type="entry name" value="SMAD_FHA_dom_sf"/>
</dbReference>
<dbReference type="InterPro" id="IPR050923">
    <property type="entry name" value="Cell_Proc_Reg/RNA_Proc"/>
</dbReference>
<dbReference type="Gene3D" id="2.60.200.20">
    <property type="match status" value="1"/>
</dbReference>
<comment type="caution">
    <text evidence="3">The sequence shown here is derived from an EMBL/GenBank/DDBJ whole genome shotgun (WGS) entry which is preliminary data.</text>
</comment>
<sequence length="126" mass="13276">MDGRPEELLTVPMGAGALILEGDFSGGQAVLRDATVLGRGGECQLRCRADSVSRRHASVYPQDGAWWVRDLGSTNGTRLNGRHIAGGGPVRLSPGNRLALGSGVVLSVTRIARDGDQETQPMDGPR</sequence>
<dbReference type="OrthoDB" id="5111283at2"/>
<dbReference type="InterPro" id="IPR000253">
    <property type="entry name" value="FHA_dom"/>
</dbReference>
<dbReference type="PROSITE" id="PS50006">
    <property type="entry name" value="FHA_DOMAIN"/>
    <property type="match status" value="1"/>
</dbReference>
<reference evidence="4" key="1">
    <citation type="submission" date="2018-09" db="EMBL/GenBank/DDBJ databases">
        <authorList>
            <person name="Zhu H."/>
        </authorList>
    </citation>
    <scope>NUCLEOTIDE SEQUENCE [LARGE SCALE GENOMIC DNA]</scope>
    <source>
        <strain evidence="4">K1W22B-1</strain>
    </source>
</reference>
<evidence type="ECO:0000256" key="1">
    <source>
        <dbReference type="ARBA" id="ARBA00022553"/>
    </source>
</evidence>
<dbReference type="SMART" id="SM00240">
    <property type="entry name" value="FHA"/>
    <property type="match status" value="1"/>
</dbReference>
<dbReference type="EMBL" id="QYRP01000002">
    <property type="protein sequence ID" value="RJS47735.1"/>
    <property type="molecule type" value="Genomic_DNA"/>
</dbReference>
<keyword evidence="1" id="KW-0597">Phosphoprotein</keyword>
<feature type="domain" description="FHA" evidence="2">
    <location>
        <begin position="35"/>
        <end position="84"/>
    </location>
</feature>
<proteinExistence type="predicted"/>
<accession>A0A3A5HE07</accession>
<dbReference type="Pfam" id="PF00498">
    <property type="entry name" value="FHA"/>
    <property type="match status" value="1"/>
</dbReference>
<dbReference type="CDD" id="cd00060">
    <property type="entry name" value="FHA"/>
    <property type="match status" value="1"/>
</dbReference>
<dbReference type="AlphaFoldDB" id="A0A3A5HE07"/>
<organism evidence="3 4">
    <name type="scientific">Nocardioides cavernaquae</name>
    <dbReference type="NCBI Taxonomy" id="2321396"/>
    <lineage>
        <taxon>Bacteria</taxon>
        <taxon>Bacillati</taxon>
        <taxon>Actinomycetota</taxon>
        <taxon>Actinomycetes</taxon>
        <taxon>Propionibacteriales</taxon>
        <taxon>Nocardioidaceae</taxon>
        <taxon>Nocardioides</taxon>
    </lineage>
</organism>
<dbReference type="Proteomes" id="UP000276542">
    <property type="component" value="Unassembled WGS sequence"/>
</dbReference>
<evidence type="ECO:0000259" key="2">
    <source>
        <dbReference type="PROSITE" id="PS50006"/>
    </source>
</evidence>
<name>A0A3A5HE07_9ACTN</name>
<keyword evidence="4" id="KW-1185">Reference proteome</keyword>
<evidence type="ECO:0000313" key="3">
    <source>
        <dbReference type="EMBL" id="RJS47735.1"/>
    </source>
</evidence>
<evidence type="ECO:0000313" key="4">
    <source>
        <dbReference type="Proteomes" id="UP000276542"/>
    </source>
</evidence>
<dbReference type="PANTHER" id="PTHR23308">
    <property type="entry name" value="NUCLEAR INHIBITOR OF PROTEIN PHOSPHATASE-1"/>
    <property type="match status" value="1"/>
</dbReference>
<protein>
    <submittedName>
        <fullName evidence="3">FHA domain-containing protein</fullName>
    </submittedName>
</protein>
<dbReference type="SUPFAM" id="SSF49879">
    <property type="entry name" value="SMAD/FHA domain"/>
    <property type="match status" value="1"/>
</dbReference>